<dbReference type="Proteomes" id="UP001231189">
    <property type="component" value="Unassembled WGS sequence"/>
</dbReference>
<dbReference type="GO" id="GO:0006508">
    <property type="term" value="P:proteolysis"/>
    <property type="evidence" value="ECO:0007669"/>
    <property type="project" value="InterPro"/>
</dbReference>
<keyword evidence="4" id="KW-1185">Reference proteome</keyword>
<feature type="region of interest" description="Disordered" evidence="2">
    <location>
        <begin position="149"/>
        <end position="170"/>
    </location>
</feature>
<evidence type="ECO:0000313" key="4">
    <source>
        <dbReference type="Proteomes" id="UP001231189"/>
    </source>
</evidence>
<comment type="similarity">
    <text evidence="1">Belongs to the peptidase S10 family.</text>
</comment>
<dbReference type="Pfam" id="PF00450">
    <property type="entry name" value="Peptidase_S10"/>
    <property type="match status" value="1"/>
</dbReference>
<feature type="compositionally biased region" description="Low complexity" evidence="2">
    <location>
        <begin position="149"/>
        <end position="160"/>
    </location>
</feature>
<reference evidence="3" key="1">
    <citation type="submission" date="2023-07" db="EMBL/GenBank/DDBJ databases">
        <title>A chromosome-level genome assembly of Lolium multiflorum.</title>
        <authorList>
            <person name="Chen Y."/>
            <person name="Copetti D."/>
            <person name="Kolliker R."/>
            <person name="Studer B."/>
        </authorList>
    </citation>
    <scope>NUCLEOTIDE SEQUENCE</scope>
    <source>
        <strain evidence="3">02402/16</strain>
        <tissue evidence="3">Leaf</tissue>
    </source>
</reference>
<sequence>MPPPPPPPLKAMLIFLACSSRRLRRPLSGGFFTLAAQACFDVAPFLVRRPLVSGDALRYVEVDEDNGAELFYYFVESEAGGENAPLLLWLTGGDHCSVLSGLALEIGIEAGRSPVLNLKDEALAPPPRLVTQEEQRPSKSWSAIFSSPSGMSMRCSSGRPASLRVSRPRRSTLRLQGGADGREEVRLARMANKAVRRAYIEA</sequence>
<dbReference type="AlphaFoldDB" id="A0AAD8T8T7"/>
<dbReference type="GO" id="GO:0004185">
    <property type="term" value="F:serine-type carboxypeptidase activity"/>
    <property type="evidence" value="ECO:0007669"/>
    <property type="project" value="InterPro"/>
</dbReference>
<organism evidence="3 4">
    <name type="scientific">Lolium multiflorum</name>
    <name type="common">Italian ryegrass</name>
    <name type="synonym">Lolium perenne subsp. multiflorum</name>
    <dbReference type="NCBI Taxonomy" id="4521"/>
    <lineage>
        <taxon>Eukaryota</taxon>
        <taxon>Viridiplantae</taxon>
        <taxon>Streptophyta</taxon>
        <taxon>Embryophyta</taxon>
        <taxon>Tracheophyta</taxon>
        <taxon>Spermatophyta</taxon>
        <taxon>Magnoliopsida</taxon>
        <taxon>Liliopsida</taxon>
        <taxon>Poales</taxon>
        <taxon>Poaceae</taxon>
        <taxon>BOP clade</taxon>
        <taxon>Pooideae</taxon>
        <taxon>Poodae</taxon>
        <taxon>Poeae</taxon>
        <taxon>Poeae Chloroplast Group 2 (Poeae type)</taxon>
        <taxon>Loliodinae</taxon>
        <taxon>Loliinae</taxon>
        <taxon>Lolium</taxon>
    </lineage>
</organism>
<dbReference type="SUPFAM" id="SSF53474">
    <property type="entry name" value="alpha/beta-Hydrolases"/>
    <property type="match status" value="1"/>
</dbReference>
<proteinExistence type="inferred from homology"/>
<dbReference type="Gene3D" id="3.40.50.1820">
    <property type="entry name" value="alpha/beta hydrolase"/>
    <property type="match status" value="1"/>
</dbReference>
<evidence type="ECO:0000313" key="3">
    <source>
        <dbReference type="EMBL" id="KAK1678129.1"/>
    </source>
</evidence>
<evidence type="ECO:0000256" key="1">
    <source>
        <dbReference type="ARBA" id="ARBA00009431"/>
    </source>
</evidence>
<name>A0AAD8T8T7_LOLMU</name>
<dbReference type="EMBL" id="JAUUTY010000002">
    <property type="protein sequence ID" value="KAK1678129.1"/>
    <property type="molecule type" value="Genomic_DNA"/>
</dbReference>
<gene>
    <name evidence="3" type="ORF">QYE76_038977</name>
</gene>
<dbReference type="InterPro" id="IPR029058">
    <property type="entry name" value="AB_hydrolase_fold"/>
</dbReference>
<dbReference type="InterPro" id="IPR001563">
    <property type="entry name" value="Peptidase_S10"/>
</dbReference>
<comment type="caution">
    <text evidence="3">The sequence shown here is derived from an EMBL/GenBank/DDBJ whole genome shotgun (WGS) entry which is preliminary data.</text>
</comment>
<evidence type="ECO:0000256" key="2">
    <source>
        <dbReference type="SAM" id="MobiDB-lite"/>
    </source>
</evidence>
<accession>A0AAD8T8T7</accession>
<protein>
    <submittedName>
        <fullName evidence="3">Uncharacterized protein</fullName>
    </submittedName>
</protein>